<dbReference type="OrthoDB" id="1921697at2759"/>
<organism evidence="1 2">
    <name type="scientific">Microthlaspi erraticum</name>
    <dbReference type="NCBI Taxonomy" id="1685480"/>
    <lineage>
        <taxon>Eukaryota</taxon>
        <taxon>Viridiplantae</taxon>
        <taxon>Streptophyta</taxon>
        <taxon>Embryophyta</taxon>
        <taxon>Tracheophyta</taxon>
        <taxon>Spermatophyta</taxon>
        <taxon>Magnoliopsida</taxon>
        <taxon>eudicotyledons</taxon>
        <taxon>Gunneridae</taxon>
        <taxon>Pentapetalae</taxon>
        <taxon>rosids</taxon>
        <taxon>malvids</taxon>
        <taxon>Brassicales</taxon>
        <taxon>Brassicaceae</taxon>
        <taxon>Coluteocarpeae</taxon>
        <taxon>Microthlaspi</taxon>
    </lineage>
</organism>
<proteinExistence type="predicted"/>
<gene>
    <name evidence="1" type="ORF">MERR_LOCUS18874</name>
</gene>
<dbReference type="EMBL" id="CACVBM020001108">
    <property type="protein sequence ID" value="CAA7031639.1"/>
    <property type="molecule type" value="Genomic_DNA"/>
</dbReference>
<dbReference type="AlphaFoldDB" id="A0A6D2J2P0"/>
<dbReference type="Proteomes" id="UP000467841">
    <property type="component" value="Unassembled WGS sequence"/>
</dbReference>
<evidence type="ECO:0000313" key="2">
    <source>
        <dbReference type="Proteomes" id="UP000467841"/>
    </source>
</evidence>
<reference evidence="1" key="1">
    <citation type="submission" date="2020-01" db="EMBL/GenBank/DDBJ databases">
        <authorList>
            <person name="Mishra B."/>
        </authorList>
    </citation>
    <scope>NUCLEOTIDE SEQUENCE [LARGE SCALE GENOMIC DNA]</scope>
</reference>
<protein>
    <submittedName>
        <fullName evidence="1">Uncharacterized protein</fullName>
    </submittedName>
</protein>
<keyword evidence="2" id="KW-1185">Reference proteome</keyword>
<sequence length="111" mass="12550">MLDDALSFLATAFGTFSSGASLRLAERDCYEEDGEEEETNGEDALICCCSYSSLWKQRISVGKKENKVLEDEISSLIEKLNELKSPKINDTEARNNRHNFVKKASVLRREL</sequence>
<comment type="caution">
    <text evidence="1">The sequence shown here is derived from an EMBL/GenBank/DDBJ whole genome shotgun (WGS) entry which is preliminary data.</text>
</comment>
<accession>A0A6D2J2P0</accession>
<evidence type="ECO:0000313" key="1">
    <source>
        <dbReference type="EMBL" id="CAA7031639.1"/>
    </source>
</evidence>
<name>A0A6D2J2P0_9BRAS</name>